<feature type="domain" description="Transporter-associated" evidence="10">
    <location>
        <begin position="415"/>
        <end position="496"/>
    </location>
</feature>
<keyword evidence="5" id="KW-0677">Repeat</keyword>
<dbReference type="SUPFAM" id="SSF56176">
    <property type="entry name" value="FAD-binding/transporter-associated domain-like"/>
    <property type="match status" value="1"/>
</dbReference>
<dbReference type="GO" id="GO:0005886">
    <property type="term" value="C:plasma membrane"/>
    <property type="evidence" value="ECO:0007669"/>
    <property type="project" value="UniProtKB-SubCell"/>
</dbReference>
<evidence type="ECO:0000256" key="2">
    <source>
        <dbReference type="ARBA" id="ARBA00006337"/>
    </source>
</evidence>
<dbReference type="SUPFAM" id="SSF54631">
    <property type="entry name" value="CBS-domain pair"/>
    <property type="match status" value="1"/>
</dbReference>
<evidence type="ECO:0000256" key="5">
    <source>
        <dbReference type="ARBA" id="ARBA00022737"/>
    </source>
</evidence>
<dbReference type="Gene3D" id="3.10.580.10">
    <property type="entry name" value="CBS-domain"/>
    <property type="match status" value="1"/>
</dbReference>
<evidence type="ECO:0000256" key="3">
    <source>
        <dbReference type="ARBA" id="ARBA00022475"/>
    </source>
</evidence>
<sequence length="503" mass="56179">MLEIILGIDNLVFVAVLADKLSPKKRDSARIIGLVLALVIRLVLLSFISWIVTLTWPLFRIMSLSFSGRDLILLLGGFFLLFKATTELHERLENKEQHSNASRGYASFCTIVVQIVALDAVFSLDSVMTAVGIVNNLTVTITAVVIAMAIMILVSKFLTHFVNTNHTVVVLCLSFLLMISVSLIAEGLGVHVNKKYLYTAIGFSILIEILNQIAWRNLMKHQSSKPLRDRTSEAIMLLMGGRTQSQPSVNEENFVSSLQSANFAETEYCMITNVLSLASRNLRSIMTPRNQISWLNSKLPIEELQIKLMNTQHNMLPLCYGKLDHLIGIVHTKDCMSAIADGEHMKAYEVVNPAIVVLDTLDVLNCLTELRRAKGSLVIVSNELGVIQGLITPLDILEAITGKLTSEDLEDTLDIKISNEGWLAKGSTNISTLQNVLNTQNLVRHHSKITSLAGLLMSQCNHMPVEGEVLIIHQWRFTIRQMIEYRIEQVWIERISPNTQKLA</sequence>
<organism evidence="11 12">
    <name type="scientific">Candidatus Palibaumannia cicadellinicola</name>
    <dbReference type="NCBI Taxonomy" id="186490"/>
    <lineage>
        <taxon>Bacteria</taxon>
        <taxon>Pseudomonadati</taxon>
        <taxon>Pseudomonadota</taxon>
        <taxon>Gammaproteobacteria</taxon>
        <taxon>Candidatus Palibaumannia</taxon>
    </lineage>
</organism>
<reference evidence="11 12" key="1">
    <citation type="journal article" date="2014" name="MBio">
        <title>Differential genome evolution between companion symbionts in an insect-bacterial symbiosis.</title>
        <authorList>
            <person name="Bennett G.M."/>
            <person name="McCutcheon J.P."/>
            <person name="MacDonald B.R."/>
            <person name="Romanovicz D."/>
            <person name="Moran N.A."/>
        </authorList>
    </citation>
    <scope>NUCLEOTIDE SEQUENCE [LARGE SCALE GENOMIC DNA]</scope>
    <source>
        <strain evidence="11 12">BGSS</strain>
    </source>
</reference>
<evidence type="ECO:0000256" key="6">
    <source>
        <dbReference type="ARBA" id="ARBA00022989"/>
    </source>
</evidence>
<accession>A0A088MYL4</accession>
<keyword evidence="3" id="KW-1003">Cell membrane</keyword>
<evidence type="ECO:0000256" key="4">
    <source>
        <dbReference type="ARBA" id="ARBA00022692"/>
    </source>
</evidence>
<dbReference type="InterPro" id="IPR016169">
    <property type="entry name" value="FAD-bd_PCMH_sub2"/>
</dbReference>
<keyword evidence="7" id="KW-0129">CBS domain</keyword>
<dbReference type="Pfam" id="PF03471">
    <property type="entry name" value="CorC_HlyC"/>
    <property type="match status" value="1"/>
</dbReference>
<dbReference type="InterPro" id="IPR005170">
    <property type="entry name" value="Transptr-assoc_dom"/>
</dbReference>
<feature type="transmembrane region" description="Helical" evidence="9">
    <location>
        <begin position="58"/>
        <end position="82"/>
    </location>
</feature>
<keyword evidence="4 9" id="KW-0812">Transmembrane</keyword>
<evidence type="ECO:0000256" key="9">
    <source>
        <dbReference type="SAM" id="Phobius"/>
    </source>
</evidence>
<feature type="transmembrane region" description="Helical" evidence="9">
    <location>
        <begin position="130"/>
        <end position="154"/>
    </location>
</feature>
<evidence type="ECO:0000259" key="10">
    <source>
        <dbReference type="SMART" id="SM01091"/>
    </source>
</evidence>
<dbReference type="KEGG" id="bcib:IM45_1004"/>
<feature type="transmembrane region" description="Helical" evidence="9">
    <location>
        <begin position="31"/>
        <end position="52"/>
    </location>
</feature>
<dbReference type="CDD" id="cd04590">
    <property type="entry name" value="CBS_pair_CorC_HlyC_assoc"/>
    <property type="match status" value="1"/>
</dbReference>
<dbReference type="AlphaFoldDB" id="A0A088MYL4"/>
<evidence type="ECO:0000313" key="11">
    <source>
        <dbReference type="EMBL" id="AIN47372.1"/>
    </source>
</evidence>
<proteinExistence type="inferred from homology"/>
<name>A0A088MYL4_9GAMM</name>
<dbReference type="InterPro" id="IPR044751">
    <property type="entry name" value="Ion_transp-like_CBS"/>
</dbReference>
<comment type="subcellular location">
    <subcellularLocation>
        <location evidence="1">Cell membrane</location>
        <topology evidence="1">Multi-pass membrane protein</topology>
    </subcellularLocation>
</comment>
<dbReference type="PANTHER" id="PTHR22777:SF15">
    <property type="entry name" value="UPF0053 INNER MEMBRANE PROTEIN YOAE"/>
    <property type="match status" value="1"/>
</dbReference>
<gene>
    <name evidence="11" type="ORF">IM45_1004</name>
</gene>
<evidence type="ECO:0000256" key="1">
    <source>
        <dbReference type="ARBA" id="ARBA00004651"/>
    </source>
</evidence>
<feature type="transmembrane region" description="Helical" evidence="9">
    <location>
        <begin position="166"/>
        <end position="184"/>
    </location>
</feature>
<dbReference type="InterPro" id="IPR005496">
    <property type="entry name" value="Integral_membrane_TerC"/>
</dbReference>
<feature type="transmembrane region" description="Helical" evidence="9">
    <location>
        <begin position="103"/>
        <end position="124"/>
    </location>
</feature>
<dbReference type="Pfam" id="PF03741">
    <property type="entry name" value="TerC"/>
    <property type="match status" value="1"/>
</dbReference>
<feature type="transmembrane region" description="Helical" evidence="9">
    <location>
        <begin position="196"/>
        <end position="215"/>
    </location>
</feature>
<dbReference type="InterPro" id="IPR046342">
    <property type="entry name" value="CBS_dom_sf"/>
</dbReference>
<protein>
    <submittedName>
        <fullName evidence="11">Magnesium and cobalt efflux protein CorC</fullName>
    </submittedName>
</protein>
<dbReference type="InterPro" id="IPR036318">
    <property type="entry name" value="FAD-bd_PCMH-like_sf"/>
</dbReference>
<dbReference type="SMART" id="SM01091">
    <property type="entry name" value="CorC_HlyC"/>
    <property type="match status" value="1"/>
</dbReference>
<dbReference type="Proteomes" id="UP000067325">
    <property type="component" value="Chromosome"/>
</dbReference>
<dbReference type="Gene3D" id="3.30.465.10">
    <property type="match status" value="1"/>
</dbReference>
<evidence type="ECO:0000256" key="7">
    <source>
        <dbReference type="ARBA" id="ARBA00023122"/>
    </source>
</evidence>
<dbReference type="EMBL" id="CP008985">
    <property type="protein sequence ID" value="AIN47372.1"/>
    <property type="molecule type" value="Genomic_DNA"/>
</dbReference>
<dbReference type="GO" id="GO:0050660">
    <property type="term" value="F:flavin adenine dinucleotide binding"/>
    <property type="evidence" value="ECO:0007669"/>
    <property type="project" value="InterPro"/>
</dbReference>
<dbReference type="PANTHER" id="PTHR22777">
    <property type="entry name" value="HEMOLYSIN-RELATED"/>
    <property type="match status" value="1"/>
</dbReference>
<keyword evidence="6 9" id="KW-1133">Transmembrane helix</keyword>
<evidence type="ECO:0000256" key="8">
    <source>
        <dbReference type="ARBA" id="ARBA00023136"/>
    </source>
</evidence>
<dbReference type="eggNOG" id="COG1253">
    <property type="taxonomic scope" value="Bacteria"/>
</dbReference>
<comment type="similarity">
    <text evidence="2">Belongs to the UPF0053 family.</text>
</comment>
<keyword evidence="8 9" id="KW-0472">Membrane</keyword>
<evidence type="ECO:0000313" key="12">
    <source>
        <dbReference type="Proteomes" id="UP000067325"/>
    </source>
</evidence>